<protein>
    <recommendedName>
        <fullName evidence="2 5">Ornithine carbamoyltransferase</fullName>
        <ecNumber evidence="2 5">2.1.3.3</ecNumber>
    </recommendedName>
</protein>
<feature type="domain" description="Aspartate/ornithine carbamoyltransferase carbamoyl-P binding" evidence="8">
    <location>
        <begin position="4"/>
        <end position="141"/>
    </location>
</feature>
<dbReference type="FunFam" id="3.40.50.1370:FF:000008">
    <property type="entry name" value="Ornithine carbamoyltransferase"/>
    <property type="match status" value="1"/>
</dbReference>
<evidence type="ECO:0000256" key="6">
    <source>
        <dbReference type="RuleBase" id="RU003634"/>
    </source>
</evidence>
<dbReference type="AlphaFoldDB" id="A0A432WMS9"/>
<comment type="caution">
    <text evidence="9">The sequence shown here is derived from an EMBL/GenBank/DDBJ whole genome shotgun (WGS) entry which is preliminary data.</text>
</comment>
<dbReference type="Pfam" id="PF00185">
    <property type="entry name" value="OTCace"/>
    <property type="match status" value="1"/>
</dbReference>
<dbReference type="EC" id="2.1.3.3" evidence="2 5"/>
<dbReference type="InterPro" id="IPR036901">
    <property type="entry name" value="Asp/Orn_carbamoylTrfase_sf"/>
</dbReference>
<dbReference type="GO" id="GO:0004585">
    <property type="term" value="F:ornithine carbamoyltransferase activity"/>
    <property type="evidence" value="ECO:0007669"/>
    <property type="project" value="UniProtKB-UniRule"/>
</dbReference>
<organism evidence="9 10">
    <name type="scientific">Aliidiomarina soli</name>
    <dbReference type="NCBI Taxonomy" id="1928574"/>
    <lineage>
        <taxon>Bacteria</taxon>
        <taxon>Pseudomonadati</taxon>
        <taxon>Pseudomonadota</taxon>
        <taxon>Gammaproteobacteria</taxon>
        <taxon>Alteromonadales</taxon>
        <taxon>Idiomarinaceae</taxon>
        <taxon>Aliidiomarina</taxon>
    </lineage>
</organism>
<keyword evidence="10" id="KW-1185">Reference proteome</keyword>
<dbReference type="InterPro" id="IPR006132">
    <property type="entry name" value="Asp/Orn_carbamoyltranf_P-bd"/>
</dbReference>
<gene>
    <name evidence="9" type="primary">argF</name>
    <name evidence="9" type="ORF">CWE14_03105</name>
</gene>
<dbReference type="InterPro" id="IPR006131">
    <property type="entry name" value="Asp_carbamoyltransf_Asp/Orn-bd"/>
</dbReference>
<evidence type="ECO:0000259" key="7">
    <source>
        <dbReference type="Pfam" id="PF00185"/>
    </source>
</evidence>
<evidence type="ECO:0000256" key="3">
    <source>
        <dbReference type="ARBA" id="ARBA00022679"/>
    </source>
</evidence>
<dbReference type="GO" id="GO:0016597">
    <property type="term" value="F:amino acid binding"/>
    <property type="evidence" value="ECO:0007669"/>
    <property type="project" value="InterPro"/>
</dbReference>
<dbReference type="PRINTS" id="PR00100">
    <property type="entry name" value="AOTCASE"/>
</dbReference>
<evidence type="ECO:0000256" key="5">
    <source>
        <dbReference type="NCBIfam" id="TIGR00658"/>
    </source>
</evidence>
<evidence type="ECO:0000256" key="1">
    <source>
        <dbReference type="ARBA" id="ARBA00007805"/>
    </source>
</evidence>
<feature type="domain" description="Aspartate/ornithine carbamoyltransferase Asp/Orn-binding" evidence="7">
    <location>
        <begin position="149"/>
        <end position="299"/>
    </location>
</feature>
<dbReference type="PRINTS" id="PR00102">
    <property type="entry name" value="OTCASE"/>
</dbReference>
<name>A0A432WMS9_9GAMM</name>
<dbReference type="InterPro" id="IPR002292">
    <property type="entry name" value="Orn/put_carbamltrans"/>
</dbReference>
<dbReference type="GO" id="GO:0042450">
    <property type="term" value="P:L-arginine biosynthetic process via ornithine"/>
    <property type="evidence" value="ECO:0007669"/>
    <property type="project" value="UniProtKB-UniRule"/>
</dbReference>
<comment type="similarity">
    <text evidence="1">Belongs to the aspartate/ornithine carbamoyltransferase superfamily. OTCase family.</text>
</comment>
<dbReference type="Gene3D" id="3.40.50.1370">
    <property type="entry name" value="Aspartate/ornithine carbamoyltransferase"/>
    <property type="match status" value="2"/>
</dbReference>
<dbReference type="Proteomes" id="UP000287823">
    <property type="component" value="Unassembled WGS sequence"/>
</dbReference>
<dbReference type="NCBIfam" id="TIGR00658">
    <property type="entry name" value="orni_carb_tr"/>
    <property type="match status" value="1"/>
</dbReference>
<comment type="catalytic activity">
    <reaction evidence="4">
        <text>carbamoyl phosphate + L-ornithine = L-citrulline + phosphate + H(+)</text>
        <dbReference type="Rhea" id="RHEA:19513"/>
        <dbReference type="ChEBI" id="CHEBI:15378"/>
        <dbReference type="ChEBI" id="CHEBI:43474"/>
        <dbReference type="ChEBI" id="CHEBI:46911"/>
        <dbReference type="ChEBI" id="CHEBI:57743"/>
        <dbReference type="ChEBI" id="CHEBI:58228"/>
        <dbReference type="EC" id="2.1.3.3"/>
    </reaction>
</comment>
<evidence type="ECO:0000256" key="4">
    <source>
        <dbReference type="ARBA" id="ARBA00048772"/>
    </source>
</evidence>
<dbReference type="Pfam" id="PF02729">
    <property type="entry name" value="OTCace_N"/>
    <property type="match status" value="1"/>
</dbReference>
<dbReference type="PANTHER" id="PTHR45753:SF3">
    <property type="entry name" value="ORNITHINE TRANSCARBAMYLASE, MITOCHONDRIAL"/>
    <property type="match status" value="1"/>
</dbReference>
<evidence type="ECO:0000256" key="2">
    <source>
        <dbReference type="ARBA" id="ARBA00013007"/>
    </source>
</evidence>
<keyword evidence="3 6" id="KW-0808">Transferase</keyword>
<evidence type="ECO:0000313" key="10">
    <source>
        <dbReference type="Proteomes" id="UP000287823"/>
    </source>
</evidence>
<evidence type="ECO:0000259" key="8">
    <source>
        <dbReference type="Pfam" id="PF02729"/>
    </source>
</evidence>
<evidence type="ECO:0000313" key="9">
    <source>
        <dbReference type="EMBL" id="RUO34997.1"/>
    </source>
</evidence>
<accession>A0A432WMS9</accession>
<dbReference type="EMBL" id="PIPO01000001">
    <property type="protein sequence ID" value="RUO34997.1"/>
    <property type="molecule type" value="Genomic_DNA"/>
</dbReference>
<dbReference type="InterPro" id="IPR006130">
    <property type="entry name" value="Asp/Orn_carbamoylTrfase"/>
</dbReference>
<proteinExistence type="inferred from homology"/>
<dbReference type="RefSeq" id="WP_126798025.1">
    <property type="nucleotide sequence ID" value="NZ_PIPO01000001.1"/>
</dbReference>
<dbReference type="PANTHER" id="PTHR45753">
    <property type="entry name" value="ORNITHINE CARBAMOYLTRANSFERASE, MITOCHONDRIAL"/>
    <property type="match status" value="1"/>
</dbReference>
<dbReference type="SUPFAM" id="SSF53671">
    <property type="entry name" value="Aspartate/ornithine carbamoyltransferase"/>
    <property type="match status" value="1"/>
</dbReference>
<dbReference type="GO" id="GO:0019240">
    <property type="term" value="P:citrulline biosynthetic process"/>
    <property type="evidence" value="ECO:0007669"/>
    <property type="project" value="TreeGrafter"/>
</dbReference>
<dbReference type="NCBIfam" id="NF001986">
    <property type="entry name" value="PRK00779.1"/>
    <property type="match status" value="1"/>
</dbReference>
<reference evidence="9 10" key="1">
    <citation type="journal article" date="2011" name="Front. Microbiol.">
        <title>Genomic signatures of strain selection and enhancement in Bacillus atrophaeus var. globigii, a historical biowarfare simulant.</title>
        <authorList>
            <person name="Gibbons H.S."/>
            <person name="Broomall S.M."/>
            <person name="McNew L.A."/>
            <person name="Daligault H."/>
            <person name="Chapman C."/>
            <person name="Bruce D."/>
            <person name="Karavis M."/>
            <person name="Krepps M."/>
            <person name="McGregor P.A."/>
            <person name="Hong C."/>
            <person name="Park K.H."/>
            <person name="Akmal A."/>
            <person name="Feldman A."/>
            <person name="Lin J.S."/>
            <person name="Chang W.E."/>
            <person name="Higgs B.W."/>
            <person name="Demirev P."/>
            <person name="Lindquist J."/>
            <person name="Liem A."/>
            <person name="Fochler E."/>
            <person name="Read T.D."/>
            <person name="Tapia R."/>
            <person name="Johnson S."/>
            <person name="Bishop-Lilly K.A."/>
            <person name="Detter C."/>
            <person name="Han C."/>
            <person name="Sozhamannan S."/>
            <person name="Rosenzweig C.N."/>
            <person name="Skowronski E.W."/>
        </authorList>
    </citation>
    <scope>NUCLEOTIDE SEQUENCE [LARGE SCALE GENOMIC DNA]</scope>
    <source>
        <strain evidence="9 10">Y4G10-17</strain>
    </source>
</reference>
<sequence>MQSKHCLSLLDLSPADIRGVLDLARQMKAEPAAYANCLRGKSIAMLFEKPSLRTRVSFDVGIYQLGGQAIYLDSKQVGPGSRETVQDIANNLGCWTHAIVARVYQHATLTELSQGRIPVVNALCDQHHPCQTLADLLTLQELYGDELSETRVAYLGDGNNVCQSLMVGAAALDLSLQVVTPPSLQPTKDIQTQLDQLYPAHRVTTHNAVDALHTMDVLYTDTWISMGEEGGEVDAKKAALSGYQVNAGLLKQTGARHVMHCLPAHRDEEISSEILDQQQAVVLRQAENRMHVQKALLTIMMNEEFQ</sequence>